<organism evidence="1 2">
    <name type="scientific">Heterorhabditis bacteriophora</name>
    <name type="common">Entomopathogenic nematode worm</name>
    <dbReference type="NCBI Taxonomy" id="37862"/>
    <lineage>
        <taxon>Eukaryota</taxon>
        <taxon>Metazoa</taxon>
        <taxon>Ecdysozoa</taxon>
        <taxon>Nematoda</taxon>
        <taxon>Chromadorea</taxon>
        <taxon>Rhabditida</taxon>
        <taxon>Rhabditina</taxon>
        <taxon>Rhabditomorpha</taxon>
        <taxon>Strongyloidea</taxon>
        <taxon>Heterorhabditidae</taxon>
        <taxon>Heterorhabditis</taxon>
    </lineage>
</organism>
<evidence type="ECO:0000313" key="2">
    <source>
        <dbReference type="WBParaSite" id="Hba_01666"/>
    </source>
</evidence>
<evidence type="ECO:0000313" key="1">
    <source>
        <dbReference type="Proteomes" id="UP000095283"/>
    </source>
</evidence>
<name>A0A1I7WAF8_HETBA</name>
<protein>
    <submittedName>
        <fullName evidence="2">Uncharacterized protein</fullName>
    </submittedName>
</protein>
<proteinExistence type="predicted"/>
<reference evidence="2" key="1">
    <citation type="submission" date="2016-11" db="UniProtKB">
        <authorList>
            <consortium name="WormBaseParasite"/>
        </authorList>
    </citation>
    <scope>IDENTIFICATION</scope>
</reference>
<dbReference type="Proteomes" id="UP000095283">
    <property type="component" value="Unplaced"/>
</dbReference>
<sequence length="51" mass="6190">MYFNICYIYMLNCDFFKLLKCGFGMQVHYCKDIVMILKYLTLRYTNSVDLV</sequence>
<dbReference type="AlphaFoldDB" id="A0A1I7WAF8"/>
<dbReference type="WBParaSite" id="Hba_01666">
    <property type="protein sequence ID" value="Hba_01666"/>
    <property type="gene ID" value="Hba_01666"/>
</dbReference>
<keyword evidence="1" id="KW-1185">Reference proteome</keyword>
<accession>A0A1I7WAF8</accession>